<reference evidence="1" key="1">
    <citation type="journal article" date="2011" name="Environ. Microbiol.">
        <title>Time-series analyses of Monterey Bay coastal microbial picoplankton using a 'genome proxy' microarray.</title>
        <authorList>
            <person name="Rich V.I."/>
            <person name="Pham V.D."/>
            <person name="Eppley J."/>
            <person name="Shi Y."/>
            <person name="DeLong E.F."/>
        </authorList>
    </citation>
    <scope>NUCLEOTIDE SEQUENCE</scope>
</reference>
<accession>E0XRK9</accession>
<evidence type="ECO:0000313" key="1">
    <source>
        <dbReference type="EMBL" id="ADI17050.1"/>
    </source>
</evidence>
<sequence>MRSVSTRLVFAKSGLYFAPENKTLGRFLTSASPGPFEKIGVFIGLLGPTGYGDHRHSCDRE</sequence>
<name>E0XRK9_9PROT</name>
<dbReference type="AlphaFoldDB" id="E0XRK9"/>
<protein>
    <submittedName>
        <fullName evidence="1">Uncharacterized protein</fullName>
    </submittedName>
</protein>
<dbReference type="EMBL" id="GU474853">
    <property type="protein sequence ID" value="ADI17050.1"/>
    <property type="molecule type" value="Genomic_DNA"/>
</dbReference>
<organism evidence="1">
    <name type="scientific">uncultured alpha proteobacterium HF0010_30A23</name>
    <dbReference type="NCBI Taxonomy" id="710802"/>
    <lineage>
        <taxon>Bacteria</taxon>
        <taxon>Pseudomonadati</taxon>
        <taxon>Pseudomonadota</taxon>
        <taxon>Alphaproteobacteria</taxon>
        <taxon>environmental samples</taxon>
    </lineage>
</organism>
<proteinExistence type="predicted"/>